<dbReference type="AlphaFoldDB" id="A0A974D9P7"/>
<proteinExistence type="predicted"/>
<name>A0A974D9P7_XENLA</name>
<evidence type="ECO:0000313" key="1">
    <source>
        <dbReference type="EMBL" id="OCT87847.1"/>
    </source>
</evidence>
<evidence type="ECO:0000313" key="2">
    <source>
        <dbReference type="Proteomes" id="UP000694892"/>
    </source>
</evidence>
<reference evidence="2" key="1">
    <citation type="journal article" date="2016" name="Nature">
        <title>Genome evolution in the allotetraploid frog Xenopus laevis.</title>
        <authorList>
            <person name="Session A.M."/>
            <person name="Uno Y."/>
            <person name="Kwon T."/>
            <person name="Chapman J.A."/>
            <person name="Toyoda A."/>
            <person name="Takahashi S."/>
            <person name="Fukui A."/>
            <person name="Hikosaka A."/>
            <person name="Suzuki A."/>
            <person name="Kondo M."/>
            <person name="van Heeringen S.J."/>
            <person name="Quigley I."/>
            <person name="Heinz S."/>
            <person name="Ogino H."/>
            <person name="Ochi H."/>
            <person name="Hellsten U."/>
            <person name="Lyons J.B."/>
            <person name="Simakov O."/>
            <person name="Putnam N."/>
            <person name="Stites J."/>
            <person name="Kuroki Y."/>
            <person name="Tanaka T."/>
            <person name="Michiue T."/>
            <person name="Watanabe M."/>
            <person name="Bogdanovic O."/>
            <person name="Lister R."/>
            <person name="Georgiou G."/>
            <person name="Paranjpe S.S."/>
            <person name="van Kruijsbergen I."/>
            <person name="Shu S."/>
            <person name="Carlson J."/>
            <person name="Kinoshita T."/>
            <person name="Ohta Y."/>
            <person name="Mawaribuchi S."/>
            <person name="Jenkins J."/>
            <person name="Grimwood J."/>
            <person name="Schmutz J."/>
            <person name="Mitros T."/>
            <person name="Mozaffari S.V."/>
            <person name="Suzuki Y."/>
            <person name="Haramoto Y."/>
            <person name="Yamamoto T.S."/>
            <person name="Takagi C."/>
            <person name="Heald R."/>
            <person name="Miller K."/>
            <person name="Haudenschild C."/>
            <person name="Kitzman J."/>
            <person name="Nakayama T."/>
            <person name="Izutsu Y."/>
            <person name="Robert J."/>
            <person name="Fortriede J."/>
            <person name="Burns K."/>
            <person name="Lotay V."/>
            <person name="Karimi K."/>
            <person name="Yasuoka Y."/>
            <person name="Dichmann D.S."/>
            <person name="Flajnik M.F."/>
            <person name="Houston D.W."/>
            <person name="Shendure J."/>
            <person name="DuPasquier L."/>
            <person name="Vize P.D."/>
            <person name="Zorn A.M."/>
            <person name="Ito M."/>
            <person name="Marcotte E.M."/>
            <person name="Wallingford J.B."/>
            <person name="Ito Y."/>
            <person name="Asashima M."/>
            <person name="Ueno N."/>
            <person name="Matsuda Y."/>
            <person name="Veenstra G.J."/>
            <person name="Fujiyama A."/>
            <person name="Harland R.M."/>
            <person name="Taira M."/>
            <person name="Rokhsar D.S."/>
        </authorList>
    </citation>
    <scope>NUCLEOTIDE SEQUENCE [LARGE SCALE GENOMIC DNA]</scope>
    <source>
        <strain evidence="2">J</strain>
    </source>
</reference>
<protein>
    <submittedName>
        <fullName evidence="1">Uncharacterized protein</fullName>
    </submittedName>
</protein>
<organism evidence="1 2">
    <name type="scientific">Xenopus laevis</name>
    <name type="common">African clawed frog</name>
    <dbReference type="NCBI Taxonomy" id="8355"/>
    <lineage>
        <taxon>Eukaryota</taxon>
        <taxon>Metazoa</taxon>
        <taxon>Chordata</taxon>
        <taxon>Craniata</taxon>
        <taxon>Vertebrata</taxon>
        <taxon>Euteleostomi</taxon>
        <taxon>Amphibia</taxon>
        <taxon>Batrachia</taxon>
        <taxon>Anura</taxon>
        <taxon>Pipoidea</taxon>
        <taxon>Pipidae</taxon>
        <taxon>Xenopodinae</taxon>
        <taxon>Xenopus</taxon>
        <taxon>Xenopus</taxon>
    </lineage>
</organism>
<dbReference type="Proteomes" id="UP000694892">
    <property type="component" value="Chromosome 3S"/>
</dbReference>
<sequence>MKSFHRGTTIGNKVVNAEVRLPRKKETFLGSKRQGMFKCKGCAQCTFASSVIKGDIARHPTQGTHIKIKHYATCDTENVVYLFKCLCGKGNIGQAIRSIRTKMKDHLRNIRNFKHGSPTDMTVSRHFSEVNHNQSQLKWMVLEVIQPPHREGNMKQCLLQREFFWFKRLDTSHPVSMNDSWSVKFFL</sequence>
<gene>
    <name evidence="1" type="ORF">XELAEV_18021549mg</name>
</gene>
<accession>A0A974D9P7</accession>
<dbReference type="PANTHER" id="PTHR21301">
    <property type="entry name" value="REVERSE TRANSCRIPTASE"/>
    <property type="match status" value="1"/>
</dbReference>
<dbReference type="EMBL" id="CM004471">
    <property type="protein sequence ID" value="OCT87847.1"/>
    <property type="molecule type" value="Genomic_DNA"/>
</dbReference>
<dbReference type="PANTHER" id="PTHR21301:SF12">
    <property type="match status" value="1"/>
</dbReference>